<evidence type="ECO:0000256" key="2">
    <source>
        <dbReference type="SAM" id="MobiDB-lite"/>
    </source>
</evidence>
<protein>
    <submittedName>
        <fullName evidence="3">Uncharacterized protein</fullName>
    </submittedName>
</protein>
<sequence>MSGEKISGDEVELESLAEEAEPEDQSDLGEGGEPKEEEVVGHNKEAIDLINPQPKKPRDLLAKSNKILRLEVQRRMKKFILFPEHMTTYGLWVGPEAEEEGIILFQNNIMLSHFLVDNTNKALNDSLDTNKKLKVKYQKAKQDKITAEAREKCLSKLNRSEKQLQTVQKEKAALTANHEEQTQELEKRPEAIEREIQELKHDYENQLIIGFELMNEAFKVVESQFVIERLDEVNLESLYLVVMAKVLGATLSDTTPEAQLREYIMHHEGDAGASLPATTSIEGEVVYAEASANTLDIEEEKEPEGFA</sequence>
<name>A0A8K0GWD0_9ROSA</name>
<proteinExistence type="predicted"/>
<gene>
    <name evidence="3" type="ORF">FNV43_RR19563</name>
</gene>
<dbReference type="Proteomes" id="UP000796880">
    <property type="component" value="Unassembled WGS sequence"/>
</dbReference>
<dbReference type="EMBL" id="VOIH02000009">
    <property type="protein sequence ID" value="KAF3436810.1"/>
    <property type="molecule type" value="Genomic_DNA"/>
</dbReference>
<feature type="compositionally biased region" description="Acidic residues" evidence="2">
    <location>
        <begin position="9"/>
        <end position="27"/>
    </location>
</feature>
<evidence type="ECO:0000313" key="3">
    <source>
        <dbReference type="EMBL" id="KAF3436810.1"/>
    </source>
</evidence>
<keyword evidence="1" id="KW-0175">Coiled coil</keyword>
<feature type="region of interest" description="Disordered" evidence="2">
    <location>
        <begin position="1"/>
        <end position="40"/>
    </location>
</feature>
<comment type="caution">
    <text evidence="3">The sequence shown here is derived from an EMBL/GenBank/DDBJ whole genome shotgun (WGS) entry which is preliminary data.</text>
</comment>
<organism evidence="3 4">
    <name type="scientific">Rhamnella rubrinervis</name>
    <dbReference type="NCBI Taxonomy" id="2594499"/>
    <lineage>
        <taxon>Eukaryota</taxon>
        <taxon>Viridiplantae</taxon>
        <taxon>Streptophyta</taxon>
        <taxon>Embryophyta</taxon>
        <taxon>Tracheophyta</taxon>
        <taxon>Spermatophyta</taxon>
        <taxon>Magnoliopsida</taxon>
        <taxon>eudicotyledons</taxon>
        <taxon>Gunneridae</taxon>
        <taxon>Pentapetalae</taxon>
        <taxon>rosids</taxon>
        <taxon>fabids</taxon>
        <taxon>Rosales</taxon>
        <taxon>Rhamnaceae</taxon>
        <taxon>rhamnoid group</taxon>
        <taxon>Rhamneae</taxon>
        <taxon>Rhamnella</taxon>
    </lineage>
</organism>
<evidence type="ECO:0000313" key="4">
    <source>
        <dbReference type="Proteomes" id="UP000796880"/>
    </source>
</evidence>
<reference evidence="3" key="1">
    <citation type="submission" date="2020-03" db="EMBL/GenBank/DDBJ databases">
        <title>A high-quality chromosome-level genome assembly of a woody plant with both climbing and erect habits, Rhamnella rubrinervis.</title>
        <authorList>
            <person name="Lu Z."/>
            <person name="Yang Y."/>
            <person name="Zhu X."/>
            <person name="Sun Y."/>
        </authorList>
    </citation>
    <scope>NUCLEOTIDE SEQUENCE</scope>
    <source>
        <strain evidence="3">BYM</strain>
        <tissue evidence="3">Leaf</tissue>
    </source>
</reference>
<feature type="coiled-coil region" evidence="1">
    <location>
        <begin position="123"/>
        <end position="202"/>
    </location>
</feature>
<accession>A0A8K0GWD0</accession>
<keyword evidence="4" id="KW-1185">Reference proteome</keyword>
<evidence type="ECO:0000256" key="1">
    <source>
        <dbReference type="SAM" id="Coils"/>
    </source>
</evidence>
<dbReference type="AlphaFoldDB" id="A0A8K0GWD0"/>